<name>A0AAV2GU84_9ROSI</name>
<keyword evidence="2" id="KW-1185">Reference proteome</keyword>
<proteinExistence type="predicted"/>
<sequence length="148" mass="16682">MLSLLSDLLVTAFGRVLYLVPAMHLLSDIAPTPAKMVVLAFLYRQFYCRLGGRFDFILCSIYFNCSFPVVSGLELEFHLIILPHIATSPPVLCGTRQCGQNCVQACRRFSTSSQLCMWTNLSSPNSKHNIIIRYSSINDDSNILLLRF</sequence>
<evidence type="ECO:0000313" key="1">
    <source>
        <dbReference type="EMBL" id="CAL1414259.1"/>
    </source>
</evidence>
<reference evidence="1 2" key="1">
    <citation type="submission" date="2024-04" db="EMBL/GenBank/DDBJ databases">
        <authorList>
            <person name="Fracassetti M."/>
        </authorList>
    </citation>
    <scope>NUCLEOTIDE SEQUENCE [LARGE SCALE GENOMIC DNA]</scope>
</reference>
<protein>
    <recommendedName>
        <fullName evidence="3">Secreted protein</fullName>
    </recommendedName>
</protein>
<dbReference type="AlphaFoldDB" id="A0AAV2GU84"/>
<gene>
    <name evidence="1" type="ORF">LTRI10_LOCUS53431</name>
</gene>
<dbReference type="EMBL" id="OZ034822">
    <property type="protein sequence ID" value="CAL1414259.1"/>
    <property type="molecule type" value="Genomic_DNA"/>
</dbReference>
<evidence type="ECO:0008006" key="3">
    <source>
        <dbReference type="Google" id="ProtNLM"/>
    </source>
</evidence>
<accession>A0AAV2GU84</accession>
<evidence type="ECO:0000313" key="2">
    <source>
        <dbReference type="Proteomes" id="UP001497516"/>
    </source>
</evidence>
<dbReference type="Proteomes" id="UP001497516">
    <property type="component" value="Chromosome 9"/>
</dbReference>
<organism evidence="1 2">
    <name type="scientific">Linum trigynum</name>
    <dbReference type="NCBI Taxonomy" id="586398"/>
    <lineage>
        <taxon>Eukaryota</taxon>
        <taxon>Viridiplantae</taxon>
        <taxon>Streptophyta</taxon>
        <taxon>Embryophyta</taxon>
        <taxon>Tracheophyta</taxon>
        <taxon>Spermatophyta</taxon>
        <taxon>Magnoliopsida</taxon>
        <taxon>eudicotyledons</taxon>
        <taxon>Gunneridae</taxon>
        <taxon>Pentapetalae</taxon>
        <taxon>rosids</taxon>
        <taxon>fabids</taxon>
        <taxon>Malpighiales</taxon>
        <taxon>Linaceae</taxon>
        <taxon>Linum</taxon>
    </lineage>
</organism>